<name>A0A919UK23_9MICO</name>
<dbReference type="GO" id="GO:0003677">
    <property type="term" value="F:DNA binding"/>
    <property type="evidence" value="ECO:0007669"/>
    <property type="project" value="UniProtKB-KW"/>
</dbReference>
<dbReference type="PANTHER" id="PTHR43133">
    <property type="entry name" value="RNA POLYMERASE ECF-TYPE SIGMA FACTO"/>
    <property type="match status" value="1"/>
</dbReference>
<dbReference type="GO" id="GO:0006352">
    <property type="term" value="P:DNA-templated transcription initiation"/>
    <property type="evidence" value="ECO:0007669"/>
    <property type="project" value="InterPro"/>
</dbReference>
<evidence type="ECO:0000313" key="8">
    <source>
        <dbReference type="EMBL" id="GIG54881.1"/>
    </source>
</evidence>
<dbReference type="InterPro" id="IPR013325">
    <property type="entry name" value="RNA_pol_sigma_r2"/>
</dbReference>
<dbReference type="InterPro" id="IPR036388">
    <property type="entry name" value="WH-like_DNA-bd_sf"/>
</dbReference>
<feature type="domain" description="RNA polymerase sigma-70 region 2" evidence="6">
    <location>
        <begin position="11"/>
        <end position="77"/>
    </location>
</feature>
<feature type="domain" description="RNA polymerase sigma factor 70 region 4 type 2" evidence="7">
    <location>
        <begin position="101"/>
        <end position="151"/>
    </location>
</feature>
<dbReference type="InterPro" id="IPR007627">
    <property type="entry name" value="RNA_pol_sigma70_r2"/>
</dbReference>
<keyword evidence="9" id="KW-1185">Reference proteome</keyword>
<dbReference type="SUPFAM" id="SSF88946">
    <property type="entry name" value="Sigma2 domain of RNA polymerase sigma factors"/>
    <property type="match status" value="1"/>
</dbReference>
<dbReference type="Gene3D" id="1.10.10.10">
    <property type="entry name" value="Winged helix-like DNA-binding domain superfamily/Winged helix DNA-binding domain"/>
    <property type="match status" value="1"/>
</dbReference>
<comment type="caution">
    <text evidence="8">The sequence shown here is derived from an EMBL/GenBank/DDBJ whole genome shotgun (WGS) entry which is preliminary data.</text>
</comment>
<comment type="similarity">
    <text evidence="1">Belongs to the sigma-70 factor family. ECF subfamily.</text>
</comment>
<evidence type="ECO:0008006" key="10">
    <source>
        <dbReference type="Google" id="ProtNLM"/>
    </source>
</evidence>
<keyword evidence="2" id="KW-0805">Transcription regulation</keyword>
<evidence type="ECO:0000259" key="7">
    <source>
        <dbReference type="Pfam" id="PF08281"/>
    </source>
</evidence>
<sequence length="179" mass="20085">MVSWEPLVEQLVRERGPRLTAYAALLVGRDGDAEDLVHDALVKVFSRRRRLASVGQAEAYVRSAMPSIVIDRARSAASRRRATTRAFQRDPARSDVEAGLDVRRALRELPPREQVCVVLRFFDDLTVPQIADRLGLAEGSVKRYLYDATARLAPLLDVTDEWDEEPMTAAVVATKERGR</sequence>
<accession>A0A919UK23</accession>
<dbReference type="SUPFAM" id="SSF88659">
    <property type="entry name" value="Sigma3 and sigma4 domains of RNA polymerase sigma factors"/>
    <property type="match status" value="1"/>
</dbReference>
<keyword evidence="4" id="KW-0238">DNA-binding</keyword>
<dbReference type="InterPro" id="IPR039425">
    <property type="entry name" value="RNA_pol_sigma-70-like"/>
</dbReference>
<evidence type="ECO:0000256" key="2">
    <source>
        <dbReference type="ARBA" id="ARBA00023015"/>
    </source>
</evidence>
<keyword evidence="5" id="KW-0804">Transcription</keyword>
<dbReference type="Gene3D" id="1.10.1740.10">
    <property type="match status" value="1"/>
</dbReference>
<gene>
    <name evidence="8" type="ORF">Dac01nite_16330</name>
</gene>
<dbReference type="RefSeq" id="WP_203655727.1">
    <property type="nucleotide sequence ID" value="NZ_BONR01000003.1"/>
</dbReference>
<proteinExistence type="inferred from homology"/>
<dbReference type="EMBL" id="BONR01000003">
    <property type="protein sequence ID" value="GIG54881.1"/>
    <property type="molecule type" value="Genomic_DNA"/>
</dbReference>
<evidence type="ECO:0000256" key="5">
    <source>
        <dbReference type="ARBA" id="ARBA00023163"/>
    </source>
</evidence>
<protein>
    <recommendedName>
        <fullName evidence="10">Sigma-70 family RNA polymerase sigma factor</fullName>
    </recommendedName>
</protein>
<evidence type="ECO:0000256" key="3">
    <source>
        <dbReference type="ARBA" id="ARBA00023082"/>
    </source>
</evidence>
<keyword evidence="3" id="KW-0731">Sigma factor</keyword>
<reference evidence="8" key="1">
    <citation type="submission" date="2021-01" db="EMBL/GenBank/DDBJ databases">
        <title>Whole genome shotgun sequence of Demequina activiva NBRC 110675.</title>
        <authorList>
            <person name="Komaki H."/>
            <person name="Tamura T."/>
        </authorList>
    </citation>
    <scope>NUCLEOTIDE SEQUENCE</scope>
    <source>
        <strain evidence="8">NBRC 110675</strain>
    </source>
</reference>
<dbReference type="GO" id="GO:0016987">
    <property type="term" value="F:sigma factor activity"/>
    <property type="evidence" value="ECO:0007669"/>
    <property type="project" value="UniProtKB-KW"/>
</dbReference>
<dbReference type="PANTHER" id="PTHR43133:SF8">
    <property type="entry name" value="RNA POLYMERASE SIGMA FACTOR HI_1459-RELATED"/>
    <property type="match status" value="1"/>
</dbReference>
<dbReference type="InterPro" id="IPR013249">
    <property type="entry name" value="RNA_pol_sigma70_r4_t2"/>
</dbReference>
<evidence type="ECO:0000256" key="1">
    <source>
        <dbReference type="ARBA" id="ARBA00010641"/>
    </source>
</evidence>
<evidence type="ECO:0000313" key="9">
    <source>
        <dbReference type="Proteomes" id="UP000652354"/>
    </source>
</evidence>
<dbReference type="Pfam" id="PF08281">
    <property type="entry name" value="Sigma70_r4_2"/>
    <property type="match status" value="1"/>
</dbReference>
<dbReference type="Proteomes" id="UP000652354">
    <property type="component" value="Unassembled WGS sequence"/>
</dbReference>
<dbReference type="CDD" id="cd06171">
    <property type="entry name" value="Sigma70_r4"/>
    <property type="match status" value="1"/>
</dbReference>
<dbReference type="Pfam" id="PF04542">
    <property type="entry name" value="Sigma70_r2"/>
    <property type="match status" value="1"/>
</dbReference>
<evidence type="ECO:0000256" key="4">
    <source>
        <dbReference type="ARBA" id="ARBA00023125"/>
    </source>
</evidence>
<dbReference type="NCBIfam" id="TIGR02937">
    <property type="entry name" value="sigma70-ECF"/>
    <property type="match status" value="1"/>
</dbReference>
<evidence type="ECO:0000259" key="6">
    <source>
        <dbReference type="Pfam" id="PF04542"/>
    </source>
</evidence>
<dbReference type="AlphaFoldDB" id="A0A919UK23"/>
<dbReference type="InterPro" id="IPR014284">
    <property type="entry name" value="RNA_pol_sigma-70_dom"/>
</dbReference>
<dbReference type="InterPro" id="IPR013324">
    <property type="entry name" value="RNA_pol_sigma_r3/r4-like"/>
</dbReference>
<organism evidence="8 9">
    <name type="scientific">Demequina activiva</name>
    <dbReference type="NCBI Taxonomy" id="1582364"/>
    <lineage>
        <taxon>Bacteria</taxon>
        <taxon>Bacillati</taxon>
        <taxon>Actinomycetota</taxon>
        <taxon>Actinomycetes</taxon>
        <taxon>Micrococcales</taxon>
        <taxon>Demequinaceae</taxon>
        <taxon>Demequina</taxon>
    </lineage>
</organism>